<reference evidence="1 2" key="1">
    <citation type="submission" date="2019-06" db="EMBL/GenBank/DDBJ databases">
        <title>Pseudomonas bimorpha sp. nov. isolated from bovine raw milk and skim milk concentrate.</title>
        <authorList>
            <person name="Hofmann K."/>
            <person name="Huptas C."/>
            <person name="Doll E."/>
            <person name="Scherer S."/>
            <person name="Wenning M."/>
        </authorList>
    </citation>
    <scope>NUCLEOTIDE SEQUENCE [LARGE SCALE GENOMIC DNA]</scope>
    <source>
        <strain evidence="1 2">DSM 108990</strain>
    </source>
</reference>
<dbReference type="AlphaFoldDB" id="A0A5C5Q5R1"/>
<gene>
    <name evidence="1" type="ORF">FJD37_03610</name>
</gene>
<name>A0A5C5Q5R1_9PSED</name>
<sequence>MGYNEEWKSAIERSERYGLVVPKQTGVAQQRYLTKEIHDRFPDVVRDAFGNLGYEDVVAQCMSIHYRLLPVMEDLLGCPVFFTIGWVDDGTERGMFRFGEEFIQDKLQKPSATLGGQTNLHAWLTLPSMEVIDVSLVTTIVVVQDLKKGHGGVLAGPADDFKGFAYKPMLVGDDFLRKAGMLFEFN</sequence>
<evidence type="ECO:0000313" key="1">
    <source>
        <dbReference type="EMBL" id="TWS00056.1"/>
    </source>
</evidence>
<protein>
    <submittedName>
        <fullName evidence="1">Uncharacterized protein</fullName>
    </submittedName>
</protein>
<dbReference type="OrthoDB" id="6198661at2"/>
<evidence type="ECO:0000313" key="2">
    <source>
        <dbReference type="Proteomes" id="UP000317901"/>
    </source>
</evidence>
<dbReference type="Proteomes" id="UP000317901">
    <property type="component" value="Unassembled WGS sequence"/>
</dbReference>
<dbReference type="RefSeq" id="WP_146425058.1">
    <property type="nucleotide sequence ID" value="NZ_VFIP01000004.1"/>
</dbReference>
<proteinExistence type="predicted"/>
<comment type="caution">
    <text evidence="1">The sequence shown here is derived from an EMBL/GenBank/DDBJ whole genome shotgun (WGS) entry which is preliminary data.</text>
</comment>
<dbReference type="EMBL" id="VFIP01000004">
    <property type="protein sequence ID" value="TWS00056.1"/>
    <property type="molecule type" value="Genomic_DNA"/>
</dbReference>
<accession>A0A5C5Q5R1</accession>
<organism evidence="1 2">
    <name type="scientific">Pseudomonas saxonica</name>
    <dbReference type="NCBI Taxonomy" id="2600598"/>
    <lineage>
        <taxon>Bacteria</taxon>
        <taxon>Pseudomonadati</taxon>
        <taxon>Pseudomonadota</taxon>
        <taxon>Gammaproteobacteria</taxon>
        <taxon>Pseudomonadales</taxon>
        <taxon>Pseudomonadaceae</taxon>
        <taxon>Pseudomonas</taxon>
    </lineage>
</organism>